<keyword evidence="2" id="KW-1185">Reference proteome</keyword>
<sequence length="65" mass="7172">MAAGAAGHTPDEAQCRAIKEIVEAVRGRQHWRAGVLLEQFVVSADLTALVAMRTRLRELDTSWDP</sequence>
<protein>
    <submittedName>
        <fullName evidence="1">Uncharacterized protein</fullName>
    </submittedName>
</protein>
<proteinExistence type="predicted"/>
<name>A0ABT6M2S5_9ACTN</name>
<evidence type="ECO:0000313" key="2">
    <source>
        <dbReference type="Proteomes" id="UP001160499"/>
    </source>
</evidence>
<dbReference type="Proteomes" id="UP001160499">
    <property type="component" value="Unassembled WGS sequence"/>
</dbReference>
<evidence type="ECO:0000313" key="1">
    <source>
        <dbReference type="EMBL" id="MDH6222857.1"/>
    </source>
</evidence>
<reference evidence="1 2" key="1">
    <citation type="submission" date="2023-04" db="EMBL/GenBank/DDBJ databases">
        <title>Forest soil microbial communities from Buena Vista Peninsula, Colon Province, Panama.</title>
        <authorList>
            <person name="Bouskill N."/>
        </authorList>
    </citation>
    <scope>NUCLEOTIDE SEQUENCE [LARGE SCALE GENOMIC DNA]</scope>
    <source>
        <strain evidence="1 2">GGS1</strain>
    </source>
</reference>
<dbReference type="EMBL" id="JARXVH010000047">
    <property type="protein sequence ID" value="MDH6222857.1"/>
    <property type="molecule type" value="Genomic_DNA"/>
</dbReference>
<comment type="caution">
    <text evidence="1">The sequence shown here is derived from an EMBL/GenBank/DDBJ whole genome shotgun (WGS) entry which is preliminary data.</text>
</comment>
<accession>A0ABT6M2S5</accession>
<organism evidence="1 2">
    <name type="scientific">Streptomyces pseudovenezuelae</name>
    <dbReference type="NCBI Taxonomy" id="67350"/>
    <lineage>
        <taxon>Bacteria</taxon>
        <taxon>Bacillati</taxon>
        <taxon>Actinomycetota</taxon>
        <taxon>Actinomycetes</taxon>
        <taxon>Kitasatosporales</taxon>
        <taxon>Streptomycetaceae</taxon>
        <taxon>Streptomyces</taxon>
        <taxon>Streptomyces aurantiacus group</taxon>
    </lineage>
</organism>
<gene>
    <name evidence="1" type="ORF">M2283_010209</name>
</gene>
<dbReference type="RefSeq" id="WP_280883440.1">
    <property type="nucleotide sequence ID" value="NZ_JARXVH010000047.1"/>
</dbReference>